<sequence length="178" mass="19245">MKFSYTLPILSLLGSVFADDSYYTTMTPAEPPIGNTNPAGTYGIKLLTMDNNKLLAKRGVDQGRCTTQYSTGYILGGIYPVRTTATRINCVLKRDNNNGGCHSSVVETTTTDCPIWTMTFTNEYMVPPGETGALVTATYTDTANCQAIPTTYTTVSCVDNPEDIGKRDTGYGSSFPLL</sequence>
<reference evidence="1" key="1">
    <citation type="submission" date="2023-04" db="EMBL/GenBank/DDBJ databases">
        <title>Ambrosiozyma monospora NBRC 10751.</title>
        <authorList>
            <person name="Ichikawa N."/>
            <person name="Sato H."/>
            <person name="Tonouchi N."/>
        </authorList>
    </citation>
    <scope>NUCLEOTIDE SEQUENCE</scope>
    <source>
        <strain evidence="1">NBRC 10751</strain>
    </source>
</reference>
<dbReference type="Proteomes" id="UP001165064">
    <property type="component" value="Unassembled WGS sequence"/>
</dbReference>
<proteinExistence type="predicted"/>
<gene>
    <name evidence="1" type="ORF">Amon02_000202300</name>
</gene>
<organism evidence="1 2">
    <name type="scientific">Ambrosiozyma monospora</name>
    <name type="common">Yeast</name>
    <name type="synonym">Endomycopsis monosporus</name>
    <dbReference type="NCBI Taxonomy" id="43982"/>
    <lineage>
        <taxon>Eukaryota</taxon>
        <taxon>Fungi</taxon>
        <taxon>Dikarya</taxon>
        <taxon>Ascomycota</taxon>
        <taxon>Saccharomycotina</taxon>
        <taxon>Pichiomycetes</taxon>
        <taxon>Pichiales</taxon>
        <taxon>Pichiaceae</taxon>
        <taxon>Ambrosiozyma</taxon>
    </lineage>
</organism>
<accession>A0ACB5SWC5</accession>
<protein>
    <submittedName>
        <fullName evidence="1">Unnamed protein product</fullName>
    </submittedName>
</protein>
<comment type="caution">
    <text evidence="1">The sequence shown here is derived from an EMBL/GenBank/DDBJ whole genome shotgun (WGS) entry which is preliminary data.</text>
</comment>
<keyword evidence="2" id="KW-1185">Reference proteome</keyword>
<name>A0ACB5SWC5_AMBMO</name>
<evidence type="ECO:0000313" key="2">
    <source>
        <dbReference type="Proteomes" id="UP001165064"/>
    </source>
</evidence>
<evidence type="ECO:0000313" key="1">
    <source>
        <dbReference type="EMBL" id="GME75095.1"/>
    </source>
</evidence>
<dbReference type="EMBL" id="BSXS01001115">
    <property type="protein sequence ID" value="GME75095.1"/>
    <property type="molecule type" value="Genomic_DNA"/>
</dbReference>